<dbReference type="InterPro" id="IPR053187">
    <property type="entry name" value="Notoamide_regulator"/>
</dbReference>
<reference evidence="6" key="2">
    <citation type="submission" date="2020-02" db="EMBL/GenBank/DDBJ databases">
        <authorList>
            <person name="Gilchrist C.L.M."/>
            <person name="Chooi Y.-H."/>
        </authorList>
    </citation>
    <scope>NUCLEOTIDE SEQUENCE</scope>
    <source>
        <strain evidence="6">MST-FP2251</strain>
    </source>
</reference>
<feature type="domain" description="Zn(2)-C6 fungal-type" evidence="5">
    <location>
        <begin position="35"/>
        <end position="64"/>
    </location>
</feature>
<evidence type="ECO:0000256" key="3">
    <source>
        <dbReference type="ARBA" id="ARBA00023163"/>
    </source>
</evidence>
<dbReference type="InterPro" id="IPR001138">
    <property type="entry name" value="Zn2Cys6_DnaBD"/>
</dbReference>
<dbReference type="GO" id="GO:0003677">
    <property type="term" value="F:DNA binding"/>
    <property type="evidence" value="ECO:0007669"/>
    <property type="project" value="UniProtKB-KW"/>
</dbReference>
<dbReference type="PROSITE" id="PS50048">
    <property type="entry name" value="ZN2_CY6_FUNGAL_2"/>
    <property type="match status" value="1"/>
</dbReference>
<evidence type="ECO:0000256" key="1">
    <source>
        <dbReference type="ARBA" id="ARBA00023015"/>
    </source>
</evidence>
<evidence type="ECO:0000256" key="4">
    <source>
        <dbReference type="ARBA" id="ARBA00023242"/>
    </source>
</evidence>
<dbReference type="SUPFAM" id="SSF57701">
    <property type="entry name" value="Zn2/Cys6 DNA-binding domain"/>
    <property type="match status" value="1"/>
</dbReference>
<dbReference type="AlphaFoldDB" id="A0AAD4GNN7"/>
<dbReference type="PROSITE" id="PS00463">
    <property type="entry name" value="ZN2_CY6_FUNGAL_1"/>
    <property type="match status" value="1"/>
</dbReference>
<dbReference type="PANTHER" id="PTHR47256">
    <property type="entry name" value="ZN(II)2CYS6 TRANSCRIPTION FACTOR (EUROFUNG)-RELATED"/>
    <property type="match status" value="1"/>
</dbReference>
<dbReference type="CDD" id="cd00067">
    <property type="entry name" value="GAL4"/>
    <property type="match status" value="1"/>
</dbReference>
<dbReference type="Proteomes" id="UP001194746">
    <property type="component" value="Unassembled WGS sequence"/>
</dbReference>
<keyword evidence="1" id="KW-0805">Transcription regulation</keyword>
<dbReference type="GO" id="GO:0000981">
    <property type="term" value="F:DNA-binding transcription factor activity, RNA polymerase II-specific"/>
    <property type="evidence" value="ECO:0007669"/>
    <property type="project" value="InterPro"/>
</dbReference>
<comment type="caution">
    <text evidence="6">The sequence shown here is derived from an EMBL/GenBank/DDBJ whole genome shotgun (WGS) entry which is preliminary data.</text>
</comment>
<keyword evidence="3" id="KW-0804">Transcription</keyword>
<evidence type="ECO:0000313" key="7">
    <source>
        <dbReference type="Proteomes" id="UP001194746"/>
    </source>
</evidence>
<keyword evidence="7" id="KW-1185">Reference proteome</keyword>
<proteinExistence type="predicted"/>
<dbReference type="EMBL" id="VCAU01000124">
    <property type="protein sequence ID" value="KAF9884369.1"/>
    <property type="molecule type" value="Genomic_DNA"/>
</dbReference>
<protein>
    <recommendedName>
        <fullName evidence="5">Zn(2)-C6 fungal-type domain-containing protein</fullName>
    </recommendedName>
</protein>
<dbReference type="PANTHER" id="PTHR47256:SF3">
    <property type="entry name" value="ZN(II)2CYS6 TRANSCRIPTION FACTOR (EUROFUNG)"/>
    <property type="match status" value="1"/>
</dbReference>
<accession>A0AAD4GNN7</accession>
<sequence>MPLRQLLPAPSRANELIETPSQANKSKKSKRRSMACSECREKRTRCTGSPPCAMCSRSGSICIFDSSTDRRRKDALTRATKVADDYRNALITVIKILQHGGNVDVERLRREMIHINTVDGTIEDIQKALDQCHDTVHDQLFEAKLSMAVTQ</sequence>
<dbReference type="SMART" id="SM00066">
    <property type="entry name" value="GAL4"/>
    <property type="match status" value="1"/>
</dbReference>
<dbReference type="GO" id="GO:0009893">
    <property type="term" value="P:positive regulation of metabolic process"/>
    <property type="evidence" value="ECO:0007669"/>
    <property type="project" value="UniProtKB-ARBA"/>
</dbReference>
<evidence type="ECO:0000313" key="6">
    <source>
        <dbReference type="EMBL" id="KAF9884369.1"/>
    </source>
</evidence>
<dbReference type="InterPro" id="IPR036864">
    <property type="entry name" value="Zn2-C6_fun-type_DNA-bd_sf"/>
</dbReference>
<keyword evidence="2" id="KW-0238">DNA-binding</keyword>
<dbReference type="Pfam" id="PF00172">
    <property type="entry name" value="Zn_clus"/>
    <property type="match status" value="1"/>
</dbReference>
<organism evidence="6 7">
    <name type="scientific">Aspergillus nanangensis</name>
    <dbReference type="NCBI Taxonomy" id="2582783"/>
    <lineage>
        <taxon>Eukaryota</taxon>
        <taxon>Fungi</taxon>
        <taxon>Dikarya</taxon>
        <taxon>Ascomycota</taxon>
        <taxon>Pezizomycotina</taxon>
        <taxon>Eurotiomycetes</taxon>
        <taxon>Eurotiomycetidae</taxon>
        <taxon>Eurotiales</taxon>
        <taxon>Aspergillaceae</taxon>
        <taxon>Aspergillus</taxon>
        <taxon>Aspergillus subgen. Circumdati</taxon>
    </lineage>
</organism>
<keyword evidence="4" id="KW-0539">Nucleus</keyword>
<dbReference type="Gene3D" id="4.10.240.10">
    <property type="entry name" value="Zn(2)-C6 fungal-type DNA-binding domain"/>
    <property type="match status" value="1"/>
</dbReference>
<name>A0AAD4GNN7_ASPNN</name>
<evidence type="ECO:0000256" key="2">
    <source>
        <dbReference type="ARBA" id="ARBA00023125"/>
    </source>
</evidence>
<reference evidence="6" key="1">
    <citation type="journal article" date="2019" name="Beilstein J. Org. Chem.">
        <title>Nanangenines: drimane sesquiterpenoids as the dominant metabolite cohort of a novel Australian fungus, Aspergillus nanangensis.</title>
        <authorList>
            <person name="Lacey H.J."/>
            <person name="Gilchrist C.L.M."/>
            <person name="Crombie A."/>
            <person name="Kalaitzis J.A."/>
            <person name="Vuong D."/>
            <person name="Rutledge P.J."/>
            <person name="Turner P."/>
            <person name="Pitt J.I."/>
            <person name="Lacey E."/>
            <person name="Chooi Y.H."/>
            <person name="Piggott A.M."/>
        </authorList>
    </citation>
    <scope>NUCLEOTIDE SEQUENCE</scope>
    <source>
        <strain evidence="6">MST-FP2251</strain>
    </source>
</reference>
<dbReference type="GO" id="GO:0008270">
    <property type="term" value="F:zinc ion binding"/>
    <property type="evidence" value="ECO:0007669"/>
    <property type="project" value="InterPro"/>
</dbReference>
<gene>
    <name evidence="6" type="ORF">FE257_001825</name>
</gene>
<evidence type="ECO:0000259" key="5">
    <source>
        <dbReference type="PROSITE" id="PS50048"/>
    </source>
</evidence>